<dbReference type="SUPFAM" id="SSF56601">
    <property type="entry name" value="beta-lactamase/transpeptidase-like"/>
    <property type="match status" value="1"/>
</dbReference>
<dbReference type="InterPro" id="IPR050491">
    <property type="entry name" value="AmpC-like"/>
</dbReference>
<dbReference type="PANTHER" id="PTHR46825">
    <property type="entry name" value="D-ALANYL-D-ALANINE-CARBOXYPEPTIDASE/ENDOPEPTIDASE AMPH"/>
    <property type="match status" value="1"/>
</dbReference>
<gene>
    <name evidence="2" type="ORF">OKA05_16870</name>
</gene>
<dbReference type="Proteomes" id="UP001320876">
    <property type="component" value="Unassembled WGS sequence"/>
</dbReference>
<dbReference type="EMBL" id="JAPDDT010000007">
    <property type="protein sequence ID" value="MCW1924242.1"/>
    <property type="molecule type" value="Genomic_DNA"/>
</dbReference>
<name>A0ABT3GL67_9BACT</name>
<reference evidence="2 3" key="1">
    <citation type="submission" date="2022-10" db="EMBL/GenBank/DDBJ databases">
        <title>Luteolibacter arcticus strain CCTCC AB 2014275, whole genome shotgun sequencing project.</title>
        <authorList>
            <person name="Zhao G."/>
            <person name="Shen L."/>
        </authorList>
    </citation>
    <scope>NUCLEOTIDE SEQUENCE [LARGE SCALE GENOMIC DNA]</scope>
    <source>
        <strain evidence="2 3">CCTCC AB 2014275</strain>
    </source>
</reference>
<accession>A0ABT3GL67</accession>
<organism evidence="2 3">
    <name type="scientific">Luteolibacter arcticus</name>
    <dbReference type="NCBI Taxonomy" id="1581411"/>
    <lineage>
        <taxon>Bacteria</taxon>
        <taxon>Pseudomonadati</taxon>
        <taxon>Verrucomicrobiota</taxon>
        <taxon>Verrucomicrobiia</taxon>
        <taxon>Verrucomicrobiales</taxon>
        <taxon>Verrucomicrobiaceae</taxon>
        <taxon>Luteolibacter</taxon>
    </lineage>
</organism>
<comment type="caution">
    <text evidence="2">The sequence shown here is derived from an EMBL/GenBank/DDBJ whole genome shotgun (WGS) entry which is preliminary data.</text>
</comment>
<dbReference type="InterPro" id="IPR001466">
    <property type="entry name" value="Beta-lactam-related"/>
</dbReference>
<evidence type="ECO:0000259" key="1">
    <source>
        <dbReference type="Pfam" id="PF00144"/>
    </source>
</evidence>
<feature type="domain" description="Beta-lactamase-related" evidence="1">
    <location>
        <begin position="12"/>
        <end position="317"/>
    </location>
</feature>
<dbReference type="PANTHER" id="PTHR46825:SF7">
    <property type="entry name" value="D-ALANYL-D-ALANINE CARBOXYPEPTIDASE"/>
    <property type="match status" value="1"/>
</dbReference>
<dbReference type="Pfam" id="PF00144">
    <property type="entry name" value="Beta-lactamase"/>
    <property type="match status" value="1"/>
</dbReference>
<evidence type="ECO:0000313" key="3">
    <source>
        <dbReference type="Proteomes" id="UP001320876"/>
    </source>
</evidence>
<dbReference type="InterPro" id="IPR012338">
    <property type="entry name" value="Beta-lactam/transpept-like"/>
</dbReference>
<sequence>MSFDITPQLKAAIEKTGCKGALAAISRNGIVETFSAGSITAADHGRAFYIYSISKTFTAVALLKLCEDGRDFLDETFRSLMPEAPIPDGITVRQLLNHSGGLSDYFSSREYQEAVTSHPTKPWSHEKLMEVGLRGTPLFPPGEGWAYSNPAYGLLKKLIESLSGMGYYDFLLENVLAGLGLRDTRAFVAPDVNLELLEGEAPGFEGDFRRLYRPEWIVTGCLISTVTDVARFYDALFGGKIVSETSLRKMMETVDVLKTSPAVSIPANGLGLMHFRKDPLGDAYGHGGGGPGYTTYARHYPDLKGAPFTLSLVLNMTLPQTPFALADEIVRAFLDRAG</sequence>
<keyword evidence="3" id="KW-1185">Reference proteome</keyword>
<protein>
    <submittedName>
        <fullName evidence="2">Beta-lactamase family protein</fullName>
    </submittedName>
</protein>
<dbReference type="Gene3D" id="3.40.710.10">
    <property type="entry name" value="DD-peptidase/beta-lactamase superfamily"/>
    <property type="match status" value="1"/>
</dbReference>
<dbReference type="RefSeq" id="WP_264488350.1">
    <property type="nucleotide sequence ID" value="NZ_JAPDDT010000007.1"/>
</dbReference>
<proteinExistence type="predicted"/>
<evidence type="ECO:0000313" key="2">
    <source>
        <dbReference type="EMBL" id="MCW1924242.1"/>
    </source>
</evidence>